<dbReference type="AlphaFoldDB" id="A0A7N0T9F0"/>
<dbReference type="Gramene" id="Kaladp0027s0052.9.v1.1">
    <property type="protein sequence ID" value="Kaladp0027s0052.9.v1.1"/>
    <property type="gene ID" value="Kaladp0027s0052.v1.1"/>
</dbReference>
<name>A0A7N0T9F0_KALFE</name>
<dbReference type="InterPro" id="IPR038324">
    <property type="entry name" value="Rpb4/RPC9_sf"/>
</dbReference>
<evidence type="ECO:0000313" key="8">
    <source>
        <dbReference type="EnsemblPlants" id="Kaladp0027s0052.8.v1.1"/>
    </source>
</evidence>
<keyword evidence="4" id="KW-0240">DNA-directed RNA polymerase</keyword>
<organism evidence="8 9">
    <name type="scientific">Kalanchoe fedtschenkoi</name>
    <name type="common">Lavender scallops</name>
    <name type="synonym">South American air plant</name>
    <dbReference type="NCBI Taxonomy" id="63787"/>
    <lineage>
        <taxon>Eukaryota</taxon>
        <taxon>Viridiplantae</taxon>
        <taxon>Streptophyta</taxon>
        <taxon>Embryophyta</taxon>
        <taxon>Tracheophyta</taxon>
        <taxon>Spermatophyta</taxon>
        <taxon>Magnoliopsida</taxon>
        <taxon>eudicotyledons</taxon>
        <taxon>Gunneridae</taxon>
        <taxon>Pentapetalae</taxon>
        <taxon>Saxifragales</taxon>
        <taxon>Crassulaceae</taxon>
        <taxon>Kalanchoe</taxon>
    </lineage>
</organism>
<dbReference type="EnsemblPlants" id="Kaladp0027s0052.4.v1.1">
    <property type="protein sequence ID" value="Kaladp0027s0052.4.v1.1"/>
    <property type="gene ID" value="Kaladp0027s0052.v1.1"/>
</dbReference>
<dbReference type="SMART" id="SM00657">
    <property type="entry name" value="RPOL4c"/>
    <property type="match status" value="1"/>
</dbReference>
<reference evidence="8" key="1">
    <citation type="submission" date="2021-01" db="UniProtKB">
        <authorList>
            <consortium name="EnsemblPlants"/>
        </authorList>
    </citation>
    <scope>IDENTIFICATION</scope>
</reference>
<sequence length="172" mass="19604">MKILVSTVGLLTNFEVLDFLRNKSRDDSKHDNLEVGEANQIAEIKRHLTASEIKVYDYLIETPARNLTRECVKEFLQKSEKYNFTRTDILPILNIRPSKPSTLVELHSIVESFFERYENEADEIAQLIEEVLPPRPIIKTAGVEELVPVGTGNEVEENLSQKLNQAALTQNP</sequence>
<evidence type="ECO:0000259" key="7">
    <source>
        <dbReference type="SMART" id="SM00657"/>
    </source>
</evidence>
<evidence type="ECO:0000256" key="6">
    <source>
        <dbReference type="ARBA" id="ARBA00023242"/>
    </source>
</evidence>
<dbReference type="EnsemblPlants" id="Kaladp0027s0052.2.v1.1">
    <property type="protein sequence ID" value="Kaladp0027s0052.2.v1.1"/>
    <property type="gene ID" value="Kaladp0027s0052.v1.1"/>
</dbReference>
<dbReference type="Gramene" id="Kaladp0027s0052.2.v1.1">
    <property type="protein sequence ID" value="Kaladp0027s0052.2.v1.1"/>
    <property type="gene ID" value="Kaladp0027s0052.v1.1"/>
</dbReference>
<evidence type="ECO:0000313" key="9">
    <source>
        <dbReference type="Proteomes" id="UP000594263"/>
    </source>
</evidence>
<dbReference type="EnsemblPlants" id="Kaladp0027s0052.3.v1.1">
    <property type="protein sequence ID" value="Kaladp0027s0052.3.v1.1"/>
    <property type="gene ID" value="Kaladp0027s0052.v1.1"/>
</dbReference>
<dbReference type="GO" id="GO:0005666">
    <property type="term" value="C:RNA polymerase III complex"/>
    <property type="evidence" value="ECO:0007669"/>
    <property type="project" value="InterPro"/>
</dbReference>
<comment type="similarity">
    <text evidence="2">Belongs to the eukaryotic RPC9 RNA polymerase subunit family.</text>
</comment>
<dbReference type="InterPro" id="IPR006590">
    <property type="entry name" value="RNA_pol_Rpb4/RPC9_core"/>
</dbReference>
<evidence type="ECO:0000256" key="1">
    <source>
        <dbReference type="ARBA" id="ARBA00004123"/>
    </source>
</evidence>
<proteinExistence type="inferred from homology"/>
<dbReference type="Gramene" id="Kaladp0027s0052.10.v1.1">
    <property type="protein sequence ID" value="Kaladp0027s0052.10.v1.1"/>
    <property type="gene ID" value="Kaladp0027s0052.v1.1"/>
</dbReference>
<dbReference type="Gramene" id="Kaladp0027s0052.8.v1.1">
    <property type="protein sequence ID" value="Kaladp0027s0052.8.v1.1"/>
    <property type="gene ID" value="Kaladp0027s0052.v1.1"/>
</dbReference>
<dbReference type="InterPro" id="IPR038846">
    <property type="entry name" value="RPC9"/>
</dbReference>
<accession>A0A7N0T9F0</accession>
<comment type="subcellular location">
    <subcellularLocation>
        <location evidence="1">Nucleus</location>
    </subcellularLocation>
</comment>
<dbReference type="EnsemblPlants" id="Kaladp0027s0052.6.v1.1">
    <property type="protein sequence ID" value="Kaladp0027s0052.6.v1.1"/>
    <property type="gene ID" value="Kaladp0027s0052.v1.1"/>
</dbReference>
<dbReference type="EnsemblPlants" id="Kaladp0027s0052.9.v1.1">
    <property type="protein sequence ID" value="Kaladp0027s0052.9.v1.1"/>
    <property type="gene ID" value="Kaladp0027s0052.v1.1"/>
</dbReference>
<dbReference type="Gramene" id="Kaladp0027s0052.1.v1.1">
    <property type="protein sequence ID" value="Kaladp0027s0052.1.v1.1"/>
    <property type="gene ID" value="Kaladp0027s0052.v1.1"/>
</dbReference>
<dbReference type="PANTHER" id="PTHR15561">
    <property type="entry name" value="CALCITONIN GENE-RELATED PEPTIDE-RECEPTOR COMPONENT PROTEIN"/>
    <property type="match status" value="1"/>
</dbReference>
<protein>
    <recommendedName>
        <fullName evidence="3">DNA-directed RNA polymerase III subunit RPC9</fullName>
    </recommendedName>
</protein>
<dbReference type="Pfam" id="PF03874">
    <property type="entry name" value="RNA_pol_Rpb4"/>
    <property type="match status" value="1"/>
</dbReference>
<evidence type="ECO:0000256" key="3">
    <source>
        <dbReference type="ARBA" id="ARBA00016672"/>
    </source>
</evidence>
<dbReference type="PANTHER" id="PTHR15561:SF0">
    <property type="entry name" value="DNA-DIRECTED RNA POLYMERASE III SUBUNIT RPC9"/>
    <property type="match status" value="1"/>
</dbReference>
<dbReference type="OMA" id="FSDQCED"/>
<keyword evidence="6" id="KW-0539">Nucleus</keyword>
<dbReference type="Gramene" id="Kaladp0027s0052.5.v1.1">
    <property type="protein sequence ID" value="Kaladp0027s0052.5.v1.1"/>
    <property type="gene ID" value="Kaladp0027s0052.v1.1"/>
</dbReference>
<dbReference type="EnsemblPlants" id="Kaladp0027s0052.5.v1.1">
    <property type="protein sequence ID" value="Kaladp0027s0052.5.v1.1"/>
    <property type="gene ID" value="Kaladp0027s0052.v1.1"/>
</dbReference>
<keyword evidence="9" id="KW-1185">Reference proteome</keyword>
<dbReference type="InterPro" id="IPR005574">
    <property type="entry name" value="Rpb4/RPC9"/>
</dbReference>
<dbReference type="Proteomes" id="UP000594263">
    <property type="component" value="Unplaced"/>
</dbReference>
<dbReference type="Gramene" id="Kaladp0027s0052.4.v1.1">
    <property type="protein sequence ID" value="Kaladp0027s0052.4.v1.1"/>
    <property type="gene ID" value="Kaladp0027s0052.v1.1"/>
</dbReference>
<feature type="domain" description="RNA polymerase Rpb4/RPC9 core" evidence="7">
    <location>
        <begin position="1"/>
        <end position="138"/>
    </location>
</feature>
<dbReference type="EnsemblPlants" id="Kaladp0027s0052.1.v1.1">
    <property type="protein sequence ID" value="Kaladp0027s0052.1.v1.1"/>
    <property type="gene ID" value="Kaladp0027s0052.v1.1"/>
</dbReference>
<dbReference type="Gramene" id="Kaladp0027s0052.3.v1.1">
    <property type="protein sequence ID" value="Kaladp0027s0052.3.v1.1"/>
    <property type="gene ID" value="Kaladp0027s0052.v1.1"/>
</dbReference>
<dbReference type="EnsemblPlants" id="Kaladp0027s0052.8.v1.1">
    <property type="protein sequence ID" value="Kaladp0027s0052.8.v1.1"/>
    <property type="gene ID" value="Kaladp0027s0052.v1.1"/>
</dbReference>
<dbReference type="EnsemblPlants" id="Kaladp0027s0052.10.v1.1">
    <property type="protein sequence ID" value="Kaladp0027s0052.10.v1.1"/>
    <property type="gene ID" value="Kaladp0027s0052.v1.1"/>
</dbReference>
<evidence type="ECO:0000256" key="5">
    <source>
        <dbReference type="ARBA" id="ARBA00023163"/>
    </source>
</evidence>
<dbReference type="InterPro" id="IPR010997">
    <property type="entry name" value="HRDC-like_sf"/>
</dbReference>
<dbReference type="GO" id="GO:0006384">
    <property type="term" value="P:transcription initiation at RNA polymerase III promoter"/>
    <property type="evidence" value="ECO:0007669"/>
    <property type="project" value="InterPro"/>
</dbReference>
<evidence type="ECO:0000256" key="2">
    <source>
        <dbReference type="ARBA" id="ARBA00006898"/>
    </source>
</evidence>
<dbReference type="Gene3D" id="1.20.1250.40">
    <property type="match status" value="1"/>
</dbReference>
<dbReference type="Gramene" id="Kaladp0027s0052.6.v1.1">
    <property type="protein sequence ID" value="Kaladp0027s0052.6.v1.1"/>
    <property type="gene ID" value="Kaladp0027s0052.v1.1"/>
</dbReference>
<dbReference type="Gramene" id="Kaladp0027s0052.7.v1.1">
    <property type="protein sequence ID" value="Kaladp0027s0052.7.v1.1"/>
    <property type="gene ID" value="Kaladp0027s0052.v1.1"/>
</dbReference>
<dbReference type="SUPFAM" id="SSF47819">
    <property type="entry name" value="HRDC-like"/>
    <property type="match status" value="1"/>
</dbReference>
<dbReference type="GO" id="GO:0000166">
    <property type="term" value="F:nucleotide binding"/>
    <property type="evidence" value="ECO:0007669"/>
    <property type="project" value="InterPro"/>
</dbReference>
<evidence type="ECO:0000256" key="4">
    <source>
        <dbReference type="ARBA" id="ARBA00022478"/>
    </source>
</evidence>
<keyword evidence="5" id="KW-0804">Transcription</keyword>
<dbReference type="EnsemblPlants" id="Kaladp0027s0052.7.v1.1">
    <property type="protein sequence ID" value="Kaladp0027s0052.7.v1.1"/>
    <property type="gene ID" value="Kaladp0027s0052.v1.1"/>
</dbReference>